<sequence>MKNVTKLAKALTIFGLSWCAVGILLIVTSNIQIHFGIDQFQLLDQKQLKNGAFTALLLFPGLGLYLAGRTLLKKQESDARP</sequence>
<accession>A0A9E4K6D8</accession>
<reference evidence="2" key="1">
    <citation type="journal article" date="2021" name="Proc. Natl. Acad. Sci. U.S.A.">
        <title>Global biogeography of chemosynthetic symbionts reveals both localized and globally distributed symbiont groups. .</title>
        <authorList>
            <person name="Osvatic J.T."/>
            <person name="Wilkins L.G.E."/>
            <person name="Leibrecht L."/>
            <person name="Leray M."/>
            <person name="Zauner S."/>
            <person name="Polzin J."/>
            <person name="Camacho Y."/>
            <person name="Gros O."/>
            <person name="van Gils J.A."/>
            <person name="Eisen J.A."/>
            <person name="Petersen J.M."/>
            <person name="Yuen B."/>
        </authorList>
    </citation>
    <scope>NUCLEOTIDE SEQUENCE</scope>
    <source>
        <strain evidence="2">MAGL173</strain>
    </source>
</reference>
<evidence type="ECO:0000313" key="3">
    <source>
        <dbReference type="Proteomes" id="UP000886687"/>
    </source>
</evidence>
<feature type="transmembrane region" description="Helical" evidence="1">
    <location>
        <begin position="12"/>
        <end position="33"/>
    </location>
</feature>
<organism evidence="2 3">
    <name type="scientific">Candidatus Thiodiazotropha lotti</name>
    <dbReference type="NCBI Taxonomy" id="2792787"/>
    <lineage>
        <taxon>Bacteria</taxon>
        <taxon>Pseudomonadati</taxon>
        <taxon>Pseudomonadota</taxon>
        <taxon>Gammaproteobacteria</taxon>
        <taxon>Chromatiales</taxon>
        <taxon>Sedimenticolaceae</taxon>
        <taxon>Candidatus Thiodiazotropha</taxon>
    </lineage>
</organism>
<protein>
    <submittedName>
        <fullName evidence="2">Uncharacterized protein</fullName>
    </submittedName>
</protein>
<dbReference type="AlphaFoldDB" id="A0A9E4K6D8"/>
<evidence type="ECO:0000256" key="1">
    <source>
        <dbReference type="SAM" id="Phobius"/>
    </source>
</evidence>
<feature type="transmembrane region" description="Helical" evidence="1">
    <location>
        <begin position="53"/>
        <end position="72"/>
    </location>
</feature>
<keyword evidence="1" id="KW-0472">Membrane</keyword>
<dbReference type="Proteomes" id="UP000886687">
    <property type="component" value="Unassembled WGS sequence"/>
</dbReference>
<evidence type="ECO:0000313" key="2">
    <source>
        <dbReference type="EMBL" id="MCG7939713.1"/>
    </source>
</evidence>
<gene>
    <name evidence="2" type="ORF">JAZ04_12785</name>
</gene>
<dbReference type="EMBL" id="JAEPDI010000009">
    <property type="protein sequence ID" value="MCG7939713.1"/>
    <property type="molecule type" value="Genomic_DNA"/>
</dbReference>
<comment type="caution">
    <text evidence="2">The sequence shown here is derived from an EMBL/GenBank/DDBJ whole genome shotgun (WGS) entry which is preliminary data.</text>
</comment>
<keyword evidence="1" id="KW-0812">Transmembrane</keyword>
<proteinExistence type="predicted"/>
<name>A0A9E4K6D8_9GAMM</name>
<keyword evidence="1" id="KW-1133">Transmembrane helix</keyword>